<comment type="caution">
    <text evidence="1">The sequence shown here is derived from an EMBL/GenBank/DDBJ whole genome shotgun (WGS) entry which is preliminary data.</text>
</comment>
<organism evidence="1 2">
    <name type="scientific">Mesorhizobium escarrei</name>
    <dbReference type="NCBI Taxonomy" id="666018"/>
    <lineage>
        <taxon>Bacteria</taxon>
        <taxon>Pseudomonadati</taxon>
        <taxon>Pseudomonadota</taxon>
        <taxon>Alphaproteobacteria</taxon>
        <taxon>Hyphomicrobiales</taxon>
        <taxon>Phyllobacteriaceae</taxon>
        <taxon>Mesorhizobium</taxon>
    </lineage>
</organism>
<dbReference type="EMBL" id="CAKXZT010000142">
    <property type="protein sequence ID" value="CAH2405370.1"/>
    <property type="molecule type" value="Genomic_DNA"/>
</dbReference>
<gene>
    <name evidence="1" type="ORF">MES5069_460101</name>
</gene>
<name>A0ABN8K530_9HYPH</name>
<evidence type="ECO:0000313" key="2">
    <source>
        <dbReference type="Proteomes" id="UP001153050"/>
    </source>
</evidence>
<reference evidence="1 2" key="1">
    <citation type="submission" date="2022-03" db="EMBL/GenBank/DDBJ databases">
        <authorList>
            <person name="Brunel B."/>
        </authorList>
    </citation>
    <scope>NUCLEOTIDE SEQUENCE [LARGE SCALE GENOMIC DNA]</scope>
    <source>
        <strain evidence="1">STM5069sample</strain>
    </source>
</reference>
<proteinExistence type="predicted"/>
<dbReference type="Proteomes" id="UP001153050">
    <property type="component" value="Unassembled WGS sequence"/>
</dbReference>
<sequence>MSASPARDFRKSRSYRLNSFLTWASMDHSAVVLDLKFLSADAVKNSRKFKSVMLAHCQSST</sequence>
<protein>
    <submittedName>
        <fullName evidence="1">Uncharacterized protein</fullName>
    </submittedName>
</protein>
<accession>A0ABN8K530</accession>
<keyword evidence="2" id="KW-1185">Reference proteome</keyword>
<evidence type="ECO:0000313" key="1">
    <source>
        <dbReference type="EMBL" id="CAH2405370.1"/>
    </source>
</evidence>